<dbReference type="Proteomes" id="UP000815325">
    <property type="component" value="Unassembled WGS sequence"/>
</dbReference>
<evidence type="ECO:0000313" key="2">
    <source>
        <dbReference type="Proteomes" id="UP000815325"/>
    </source>
</evidence>
<gene>
    <name evidence="1" type="ORF">DUNSADRAFT_14041</name>
</gene>
<sequence length="102" mass="11222">MCVCEVAFASPVLHSPEVAQLLHCKAFNYARHLPAHMQVSQFAWPPSLEEHPIHHAGILHACRCACPSASLMYARYNCSGLQCHLKICSATSMGSTEVRPFS</sequence>
<evidence type="ECO:0000313" key="1">
    <source>
        <dbReference type="EMBL" id="KAF5830792.1"/>
    </source>
</evidence>
<comment type="caution">
    <text evidence="1">The sequence shown here is derived from an EMBL/GenBank/DDBJ whole genome shotgun (WGS) entry which is preliminary data.</text>
</comment>
<keyword evidence="2" id="KW-1185">Reference proteome</keyword>
<organism evidence="1 2">
    <name type="scientific">Dunaliella salina</name>
    <name type="common">Green alga</name>
    <name type="synonym">Protococcus salinus</name>
    <dbReference type="NCBI Taxonomy" id="3046"/>
    <lineage>
        <taxon>Eukaryota</taxon>
        <taxon>Viridiplantae</taxon>
        <taxon>Chlorophyta</taxon>
        <taxon>core chlorophytes</taxon>
        <taxon>Chlorophyceae</taxon>
        <taxon>CS clade</taxon>
        <taxon>Chlamydomonadales</taxon>
        <taxon>Dunaliellaceae</taxon>
        <taxon>Dunaliella</taxon>
    </lineage>
</organism>
<reference evidence="1" key="1">
    <citation type="submission" date="2017-08" db="EMBL/GenBank/DDBJ databases">
        <authorList>
            <person name="Polle J.E."/>
            <person name="Barry K."/>
            <person name="Cushman J."/>
            <person name="Schmutz J."/>
            <person name="Tran D."/>
            <person name="Hathwaick L.T."/>
            <person name="Yim W.C."/>
            <person name="Jenkins J."/>
            <person name="Mckie-Krisberg Z.M."/>
            <person name="Prochnik S."/>
            <person name="Lindquist E."/>
            <person name="Dockter R.B."/>
            <person name="Adam C."/>
            <person name="Molina H."/>
            <person name="Bunkerborg J."/>
            <person name="Jin E."/>
            <person name="Buchheim M."/>
            <person name="Magnuson J."/>
        </authorList>
    </citation>
    <scope>NUCLEOTIDE SEQUENCE</scope>
    <source>
        <strain evidence="1">CCAP 19/18</strain>
    </source>
</reference>
<protein>
    <recommendedName>
        <fullName evidence="3">Secreted protein</fullName>
    </recommendedName>
</protein>
<accession>A0ABQ7G861</accession>
<dbReference type="EMBL" id="MU070005">
    <property type="protein sequence ID" value="KAF5830792.1"/>
    <property type="molecule type" value="Genomic_DNA"/>
</dbReference>
<name>A0ABQ7G861_DUNSA</name>
<proteinExistence type="predicted"/>
<evidence type="ECO:0008006" key="3">
    <source>
        <dbReference type="Google" id="ProtNLM"/>
    </source>
</evidence>